<comment type="caution">
    <text evidence="2">The sequence shown here is derived from an EMBL/GenBank/DDBJ whole genome shotgun (WGS) entry which is preliminary data.</text>
</comment>
<gene>
    <name evidence="2" type="ORF">SDC9_75526</name>
</gene>
<reference evidence="2" key="1">
    <citation type="submission" date="2019-08" db="EMBL/GenBank/DDBJ databases">
        <authorList>
            <person name="Kucharzyk K."/>
            <person name="Murdoch R.W."/>
            <person name="Higgins S."/>
            <person name="Loffler F."/>
        </authorList>
    </citation>
    <scope>NUCLEOTIDE SEQUENCE</scope>
</reference>
<accession>A0A644YLW4</accession>
<evidence type="ECO:0000313" key="2">
    <source>
        <dbReference type="EMBL" id="MPM28988.1"/>
    </source>
</evidence>
<organism evidence="2">
    <name type="scientific">bioreactor metagenome</name>
    <dbReference type="NCBI Taxonomy" id="1076179"/>
    <lineage>
        <taxon>unclassified sequences</taxon>
        <taxon>metagenomes</taxon>
        <taxon>ecological metagenomes</taxon>
    </lineage>
</organism>
<dbReference type="EMBL" id="VSSQ01005398">
    <property type="protein sequence ID" value="MPM28988.1"/>
    <property type="molecule type" value="Genomic_DNA"/>
</dbReference>
<feature type="region of interest" description="Disordered" evidence="1">
    <location>
        <begin position="36"/>
        <end position="142"/>
    </location>
</feature>
<sequence length="303" mass="32124">MAGARVDALAWWWAGWTAIPHLLHTTRLAMFPLVASSSPPASPRPSAARAGPHPAVLLDGSQSAVPAGRHPPGRTCSTGVTRRGPVRRTSAGERVGQRCTEPVRRPAPVEDRGARGEQPAVGQWPCVDGIEPDGVQQGTDPRRRFGAVRGDRQRPAPLLTARAGVGADLAGPDVVERADDEGAGQVLLDQFAGRAGIVVDLGDPPVDQGQVVHHVDDDASGQRLRRQRAVAPQRDGGDDDVAGVRLGARDRLDPGQERGDLLGRHPRRPPRREAYVVVGAEQAGGDRHPEVPGPEDPDGQVVR</sequence>
<protein>
    <submittedName>
        <fullName evidence="2">Uncharacterized protein</fullName>
    </submittedName>
</protein>
<feature type="compositionally biased region" description="Acidic residues" evidence="1">
    <location>
        <begin position="293"/>
        <end position="303"/>
    </location>
</feature>
<evidence type="ECO:0000256" key="1">
    <source>
        <dbReference type="SAM" id="MobiDB-lite"/>
    </source>
</evidence>
<feature type="compositionally biased region" description="Basic and acidic residues" evidence="1">
    <location>
        <begin position="247"/>
        <end position="263"/>
    </location>
</feature>
<feature type="region of interest" description="Disordered" evidence="1">
    <location>
        <begin position="204"/>
        <end position="303"/>
    </location>
</feature>
<name>A0A644YLW4_9ZZZZ</name>
<feature type="compositionally biased region" description="Low complexity" evidence="1">
    <location>
        <begin position="36"/>
        <end position="55"/>
    </location>
</feature>
<feature type="compositionally biased region" description="Low complexity" evidence="1">
    <location>
        <begin position="78"/>
        <end position="89"/>
    </location>
</feature>
<dbReference type="AlphaFoldDB" id="A0A644YLW4"/>
<proteinExistence type="predicted"/>
<feature type="compositionally biased region" description="Basic and acidic residues" evidence="1">
    <location>
        <begin position="101"/>
        <end position="115"/>
    </location>
</feature>